<dbReference type="STRING" id="904291.A7J15_07005"/>
<gene>
    <name evidence="2" type="ORF">A7J15_07005</name>
</gene>
<proteinExistence type="inferred from homology"/>
<keyword evidence="3" id="KW-1185">Reference proteome</keyword>
<evidence type="ECO:0000313" key="2">
    <source>
        <dbReference type="EMBL" id="OCG73947.1"/>
    </source>
</evidence>
<organism evidence="2 3">
    <name type="scientific">Microbacterium sediminis</name>
    <dbReference type="NCBI Taxonomy" id="904291"/>
    <lineage>
        <taxon>Bacteria</taxon>
        <taxon>Bacillati</taxon>
        <taxon>Actinomycetota</taxon>
        <taxon>Actinomycetes</taxon>
        <taxon>Micrococcales</taxon>
        <taxon>Microbacteriaceae</taxon>
        <taxon>Microbacterium</taxon>
    </lineage>
</organism>
<accession>A0A1B9NBI8</accession>
<dbReference type="Gene3D" id="1.10.287.1060">
    <property type="entry name" value="ESAT-6-like"/>
    <property type="match status" value="1"/>
</dbReference>
<dbReference type="OrthoDB" id="4231069at2"/>
<dbReference type="RefSeq" id="WP_067026337.1">
    <property type="nucleotide sequence ID" value="NZ_CP038256.1"/>
</dbReference>
<evidence type="ECO:0000313" key="3">
    <source>
        <dbReference type="Proteomes" id="UP000093355"/>
    </source>
</evidence>
<dbReference type="Proteomes" id="UP000093355">
    <property type="component" value="Unassembled WGS sequence"/>
</dbReference>
<dbReference type="AlphaFoldDB" id="A0A1B9NBI8"/>
<evidence type="ECO:0000256" key="1">
    <source>
        <dbReference type="RuleBase" id="RU362001"/>
    </source>
</evidence>
<name>A0A1B9NBI8_9MICO</name>
<dbReference type="InterPro" id="IPR036689">
    <property type="entry name" value="ESAT-6-like_sf"/>
</dbReference>
<dbReference type="Pfam" id="PF06013">
    <property type="entry name" value="WXG100"/>
    <property type="match status" value="1"/>
</dbReference>
<sequence>MPIYTVDSDIIAEKAATVQGTVGRLQAETTTLQAQLRDLQSSWTGMAAGAFQSSAEEWRAVQLQVEQALAALGESLRAAGMNYADTERAAMSMFR</sequence>
<comment type="similarity">
    <text evidence="1">Belongs to the WXG100 family.</text>
</comment>
<dbReference type="SUPFAM" id="SSF140453">
    <property type="entry name" value="EsxAB dimer-like"/>
    <property type="match status" value="1"/>
</dbReference>
<dbReference type="NCBIfam" id="TIGR03930">
    <property type="entry name" value="WXG100_ESAT6"/>
    <property type="match status" value="1"/>
</dbReference>
<comment type="caution">
    <text evidence="2">The sequence shown here is derived from an EMBL/GenBank/DDBJ whole genome shotgun (WGS) entry which is preliminary data.</text>
</comment>
<dbReference type="EMBL" id="LXMD01000023">
    <property type="protein sequence ID" value="OCG73947.1"/>
    <property type="molecule type" value="Genomic_DNA"/>
</dbReference>
<reference evidence="2 3" key="1">
    <citation type="submission" date="2016-05" db="EMBL/GenBank/DDBJ databases">
        <authorList>
            <person name="Lavstsen T."/>
            <person name="Jespersen J.S."/>
        </authorList>
    </citation>
    <scope>NUCLEOTIDE SEQUENCE [LARGE SCALE GENOMIC DNA]</scope>
    <source>
        <strain evidence="2 3">YLB-01</strain>
    </source>
</reference>
<protein>
    <recommendedName>
        <fullName evidence="1">ESAT-6-like protein</fullName>
    </recommendedName>
</protein>
<dbReference type="InterPro" id="IPR010310">
    <property type="entry name" value="T7SS_ESAT-6-like"/>
</dbReference>